<dbReference type="EMBL" id="ML986496">
    <property type="protein sequence ID" value="KAF2275703.1"/>
    <property type="molecule type" value="Genomic_DNA"/>
</dbReference>
<protein>
    <submittedName>
        <fullName evidence="1">Uncharacterized protein</fullName>
    </submittedName>
</protein>
<proteinExistence type="predicted"/>
<evidence type="ECO:0000313" key="1">
    <source>
        <dbReference type="EMBL" id="KAF2275703.1"/>
    </source>
</evidence>
<evidence type="ECO:0000313" key="2">
    <source>
        <dbReference type="Proteomes" id="UP000800097"/>
    </source>
</evidence>
<sequence length="259" mass="30708">METAQVDKLAALRQRLALLRLKKRLWPYRELFDKSAEWVPRHAIARCKRIDSKRYPYAIFELIEASPTDWQPWVSSGLPAYMSYDLRQAAIKWNSCVAAQYMLFSPLEEEFKGSGVRCELADFDPRLAVGFRWEGDSHLCWHSVLRLVDENGFRFIFDLTLEQLGWASTEDWLMEEDRYVEEYTQGSRPVDKATASKRVTEHVGSDPHHIFTRDVRRLMREFAAMSEEEREREHPLVLRRIEQISETSMRQRSWYDEPN</sequence>
<dbReference type="GeneID" id="54556187"/>
<dbReference type="RefSeq" id="XP_033653242.1">
    <property type="nucleotide sequence ID" value="XM_033803012.1"/>
</dbReference>
<gene>
    <name evidence="1" type="ORF">EI97DRAFT_69959</name>
</gene>
<organism evidence="1 2">
    <name type="scientific">Westerdykella ornata</name>
    <dbReference type="NCBI Taxonomy" id="318751"/>
    <lineage>
        <taxon>Eukaryota</taxon>
        <taxon>Fungi</taxon>
        <taxon>Dikarya</taxon>
        <taxon>Ascomycota</taxon>
        <taxon>Pezizomycotina</taxon>
        <taxon>Dothideomycetes</taxon>
        <taxon>Pleosporomycetidae</taxon>
        <taxon>Pleosporales</taxon>
        <taxon>Sporormiaceae</taxon>
        <taxon>Westerdykella</taxon>
    </lineage>
</organism>
<dbReference type="Proteomes" id="UP000800097">
    <property type="component" value="Unassembled WGS sequence"/>
</dbReference>
<reference evidence="1" key="1">
    <citation type="journal article" date="2020" name="Stud. Mycol.">
        <title>101 Dothideomycetes genomes: a test case for predicting lifestyles and emergence of pathogens.</title>
        <authorList>
            <person name="Haridas S."/>
            <person name="Albert R."/>
            <person name="Binder M."/>
            <person name="Bloem J."/>
            <person name="Labutti K."/>
            <person name="Salamov A."/>
            <person name="Andreopoulos B."/>
            <person name="Baker S."/>
            <person name="Barry K."/>
            <person name="Bills G."/>
            <person name="Bluhm B."/>
            <person name="Cannon C."/>
            <person name="Castanera R."/>
            <person name="Culley D."/>
            <person name="Daum C."/>
            <person name="Ezra D."/>
            <person name="Gonzalez J."/>
            <person name="Henrissat B."/>
            <person name="Kuo A."/>
            <person name="Liang C."/>
            <person name="Lipzen A."/>
            <person name="Lutzoni F."/>
            <person name="Magnuson J."/>
            <person name="Mondo S."/>
            <person name="Nolan M."/>
            <person name="Ohm R."/>
            <person name="Pangilinan J."/>
            <person name="Park H.-J."/>
            <person name="Ramirez L."/>
            <person name="Alfaro M."/>
            <person name="Sun H."/>
            <person name="Tritt A."/>
            <person name="Yoshinaga Y."/>
            <person name="Zwiers L.-H."/>
            <person name="Turgeon B."/>
            <person name="Goodwin S."/>
            <person name="Spatafora J."/>
            <person name="Crous P."/>
            <person name="Grigoriev I."/>
        </authorList>
    </citation>
    <scope>NUCLEOTIDE SEQUENCE</scope>
    <source>
        <strain evidence="1">CBS 379.55</strain>
    </source>
</reference>
<accession>A0A6A6JHZ1</accession>
<dbReference type="AlphaFoldDB" id="A0A6A6JHZ1"/>
<name>A0A6A6JHZ1_WESOR</name>
<keyword evidence="2" id="KW-1185">Reference proteome</keyword>